<dbReference type="Proteomes" id="UP000678499">
    <property type="component" value="Unassembled WGS sequence"/>
</dbReference>
<protein>
    <submittedName>
        <fullName evidence="1">Uncharacterized protein</fullName>
    </submittedName>
</protein>
<dbReference type="EMBL" id="OA885725">
    <property type="protein sequence ID" value="CAD7282291.1"/>
    <property type="molecule type" value="Genomic_DNA"/>
</dbReference>
<dbReference type="PROSITE" id="PS50096">
    <property type="entry name" value="IQ"/>
    <property type="match status" value="1"/>
</dbReference>
<reference evidence="1" key="1">
    <citation type="submission" date="2020-11" db="EMBL/GenBank/DDBJ databases">
        <authorList>
            <person name="Tran Van P."/>
        </authorList>
    </citation>
    <scope>NUCLEOTIDE SEQUENCE</scope>
</reference>
<organism evidence="1">
    <name type="scientific">Notodromas monacha</name>
    <dbReference type="NCBI Taxonomy" id="399045"/>
    <lineage>
        <taxon>Eukaryota</taxon>
        <taxon>Metazoa</taxon>
        <taxon>Ecdysozoa</taxon>
        <taxon>Arthropoda</taxon>
        <taxon>Crustacea</taxon>
        <taxon>Oligostraca</taxon>
        <taxon>Ostracoda</taxon>
        <taxon>Podocopa</taxon>
        <taxon>Podocopida</taxon>
        <taxon>Cypridocopina</taxon>
        <taxon>Cypridoidea</taxon>
        <taxon>Cyprididae</taxon>
        <taxon>Notodromas</taxon>
    </lineage>
</organism>
<gene>
    <name evidence="1" type="ORF">NMOB1V02_LOCUS9920</name>
</gene>
<sequence>MDVIEKAAAAREGRAQERLRSTSAILLQSAVRGWLTRCRLGREARTDLLRAVTSNSVAPVEVHRALLTFLACRRCRLEKQTTAGNWKRPYENGEGDKALTLAVCKYDPDLC</sequence>
<accession>A0A7R9GIG9</accession>
<dbReference type="EMBL" id="CAJPEX010003688">
    <property type="protein sequence ID" value="CAG0922443.1"/>
    <property type="molecule type" value="Genomic_DNA"/>
</dbReference>
<keyword evidence="2" id="KW-1185">Reference proteome</keyword>
<dbReference type="Pfam" id="PF00612">
    <property type="entry name" value="IQ"/>
    <property type="match status" value="1"/>
</dbReference>
<dbReference type="InterPro" id="IPR000048">
    <property type="entry name" value="IQ_motif_EF-hand-BS"/>
</dbReference>
<evidence type="ECO:0000313" key="1">
    <source>
        <dbReference type="EMBL" id="CAD7282291.1"/>
    </source>
</evidence>
<proteinExistence type="predicted"/>
<name>A0A7R9GIG9_9CRUS</name>
<dbReference type="AlphaFoldDB" id="A0A7R9GIG9"/>
<evidence type="ECO:0000313" key="2">
    <source>
        <dbReference type="Proteomes" id="UP000678499"/>
    </source>
</evidence>